<name>A0ABR3L921_9TELE</name>
<organism evidence="1 2">
    <name type="scientific">Cirrhinus molitorella</name>
    <name type="common">mud carp</name>
    <dbReference type="NCBI Taxonomy" id="172907"/>
    <lineage>
        <taxon>Eukaryota</taxon>
        <taxon>Metazoa</taxon>
        <taxon>Chordata</taxon>
        <taxon>Craniata</taxon>
        <taxon>Vertebrata</taxon>
        <taxon>Euteleostomi</taxon>
        <taxon>Actinopterygii</taxon>
        <taxon>Neopterygii</taxon>
        <taxon>Teleostei</taxon>
        <taxon>Ostariophysi</taxon>
        <taxon>Cypriniformes</taxon>
        <taxon>Cyprinidae</taxon>
        <taxon>Labeoninae</taxon>
        <taxon>Labeonini</taxon>
        <taxon>Cirrhinus</taxon>
    </lineage>
</organism>
<protein>
    <submittedName>
        <fullName evidence="1">Uncharacterized protein</fullName>
    </submittedName>
</protein>
<comment type="caution">
    <text evidence="1">The sequence shown here is derived from an EMBL/GenBank/DDBJ whole genome shotgun (WGS) entry which is preliminary data.</text>
</comment>
<gene>
    <name evidence="1" type="ORF">QQF64_020401</name>
</gene>
<evidence type="ECO:0000313" key="1">
    <source>
        <dbReference type="EMBL" id="KAL1249396.1"/>
    </source>
</evidence>
<accession>A0ABR3L921</accession>
<keyword evidence="2" id="KW-1185">Reference proteome</keyword>
<reference evidence="1 2" key="1">
    <citation type="submission" date="2023-09" db="EMBL/GenBank/DDBJ databases">
        <authorList>
            <person name="Wang M."/>
        </authorList>
    </citation>
    <scope>NUCLEOTIDE SEQUENCE [LARGE SCALE GENOMIC DNA]</scope>
    <source>
        <strain evidence="1">GT-2023</strain>
        <tissue evidence="1">Liver</tissue>
    </source>
</reference>
<dbReference type="EMBL" id="JAYMGO010000023">
    <property type="protein sequence ID" value="KAL1249396.1"/>
    <property type="molecule type" value="Genomic_DNA"/>
</dbReference>
<sequence>MESFPKEDHAKDLKGLDLGVVTLPVQHSLGLSWNLETDSFNIHVNQEEKPFMRRSVLSTVNSLYDPLGFLAPVVVREKALLRKLSSEQSDWDTPLSIERQAEWSK</sequence>
<proteinExistence type="predicted"/>
<evidence type="ECO:0000313" key="2">
    <source>
        <dbReference type="Proteomes" id="UP001558613"/>
    </source>
</evidence>
<dbReference type="Proteomes" id="UP001558613">
    <property type="component" value="Unassembled WGS sequence"/>
</dbReference>
<dbReference type="PANTHER" id="PTHR47331:SF7">
    <property type="match status" value="1"/>
</dbReference>
<dbReference type="InterPro" id="IPR008042">
    <property type="entry name" value="Retrotrans_Pao"/>
</dbReference>
<dbReference type="PANTHER" id="PTHR47331">
    <property type="entry name" value="PHD-TYPE DOMAIN-CONTAINING PROTEIN"/>
    <property type="match status" value="1"/>
</dbReference>
<dbReference type="Pfam" id="PF05380">
    <property type="entry name" value="Peptidase_A17"/>
    <property type="match status" value="1"/>
</dbReference>